<keyword evidence="2" id="KW-1185">Reference proteome</keyword>
<evidence type="ECO:0000313" key="2">
    <source>
        <dbReference type="Proteomes" id="UP000319658"/>
    </source>
</evidence>
<accession>A0A7D6F708</accession>
<sequence length="112" mass="12749">MEGAYSPSPLKGNKRMNNQLKSTCVNLTNNFFFYKNENGVVYFSSYQLSLDGFLEITSDELYAVLDGLDHFYLKAEIIGEVEVHELVTETTKVHATMSGHKHVIADTFYSVW</sequence>
<evidence type="ECO:0000313" key="1">
    <source>
        <dbReference type="EMBL" id="QLM02913.1"/>
    </source>
</evidence>
<dbReference type="EMBL" id="MN102098">
    <property type="protein sequence ID" value="QLM02913.1"/>
    <property type="molecule type" value="Genomic_DNA"/>
</dbReference>
<proteinExistence type="predicted"/>
<gene>
    <name evidence="1" type="ORF">D3_0260</name>
</gene>
<name>A0A7D6F708_9CAUD</name>
<dbReference type="Proteomes" id="UP000319658">
    <property type="component" value="Segment"/>
</dbReference>
<protein>
    <submittedName>
        <fullName evidence="1">Uncharacterized protein</fullName>
    </submittedName>
</protein>
<organism evidence="1 2">
    <name type="scientific">Aeromonas phage D3</name>
    <dbReference type="NCBI Taxonomy" id="2593327"/>
    <lineage>
        <taxon>Viruses</taxon>
        <taxon>Duplodnaviria</taxon>
        <taxon>Heunggongvirae</taxon>
        <taxon>Uroviricota</taxon>
        <taxon>Caudoviricetes</taxon>
        <taxon>Chimalliviridae</taxon>
        <taxon>Ludhianavirus</taxon>
        <taxon>Ludhianavirus D3</taxon>
    </lineage>
</organism>
<reference evidence="1 2" key="1">
    <citation type="submission" date="2019-06" db="EMBL/GenBank/DDBJ databases">
        <title>Complete genome sequence of Aeromonas hydrophila bacteriophage D3.</title>
        <authorList>
            <person name="Rai S."/>
            <person name="Tyagi A."/>
            <person name="Kumar N."/>
            <person name="Singh N."/>
        </authorList>
    </citation>
    <scope>NUCLEOTIDE SEQUENCE [LARGE SCALE GENOMIC DNA]</scope>
</reference>